<dbReference type="Proteomes" id="UP000631114">
    <property type="component" value="Unassembled WGS sequence"/>
</dbReference>
<evidence type="ECO:0000313" key="1">
    <source>
        <dbReference type="EMBL" id="KAF9610413.1"/>
    </source>
</evidence>
<comment type="caution">
    <text evidence="1">The sequence shown here is derived from an EMBL/GenBank/DDBJ whole genome shotgun (WGS) entry which is preliminary data.</text>
</comment>
<protein>
    <submittedName>
        <fullName evidence="1">Uncharacterized protein</fullName>
    </submittedName>
</protein>
<organism evidence="1 2">
    <name type="scientific">Coptis chinensis</name>
    <dbReference type="NCBI Taxonomy" id="261450"/>
    <lineage>
        <taxon>Eukaryota</taxon>
        <taxon>Viridiplantae</taxon>
        <taxon>Streptophyta</taxon>
        <taxon>Embryophyta</taxon>
        <taxon>Tracheophyta</taxon>
        <taxon>Spermatophyta</taxon>
        <taxon>Magnoliopsida</taxon>
        <taxon>Ranunculales</taxon>
        <taxon>Ranunculaceae</taxon>
        <taxon>Coptidoideae</taxon>
        <taxon>Coptis</taxon>
    </lineage>
</organism>
<accession>A0A835I5L6</accession>
<proteinExistence type="predicted"/>
<name>A0A835I5L6_9MAGN</name>
<dbReference type="EMBL" id="JADFTS010000004">
    <property type="protein sequence ID" value="KAF9610413.1"/>
    <property type="molecule type" value="Genomic_DNA"/>
</dbReference>
<sequence length="111" mass="11964">MAMLGLRKSYNSGGRNMGLGNNLTLLVSGGRLMGLNSLGKWIVVVVAGIVGIARKTFKISAEIGLIFRSEIRKSLLQSTIDICHVVGPLGGDADSALDRLWQKKKVEVQQQ</sequence>
<dbReference type="AlphaFoldDB" id="A0A835I5L6"/>
<gene>
    <name evidence="1" type="ORF">IFM89_022324</name>
</gene>
<keyword evidence="2" id="KW-1185">Reference proteome</keyword>
<evidence type="ECO:0000313" key="2">
    <source>
        <dbReference type="Proteomes" id="UP000631114"/>
    </source>
</evidence>
<reference evidence="1 2" key="1">
    <citation type="submission" date="2020-10" db="EMBL/GenBank/DDBJ databases">
        <title>The Coptis chinensis genome and diversification of protoberbering-type alkaloids.</title>
        <authorList>
            <person name="Wang B."/>
            <person name="Shu S."/>
            <person name="Song C."/>
            <person name="Liu Y."/>
        </authorList>
    </citation>
    <scope>NUCLEOTIDE SEQUENCE [LARGE SCALE GENOMIC DNA]</scope>
    <source>
        <strain evidence="1">HL-2020</strain>
        <tissue evidence="1">Leaf</tissue>
    </source>
</reference>